<evidence type="ECO:0000256" key="1">
    <source>
        <dbReference type="ARBA" id="ARBA00022729"/>
    </source>
</evidence>
<dbReference type="OrthoDB" id="406505at2759"/>
<dbReference type="SUPFAM" id="SSF50685">
    <property type="entry name" value="Barwin-like endoglucanases"/>
    <property type="match status" value="1"/>
</dbReference>
<evidence type="ECO:0000313" key="5">
    <source>
        <dbReference type="Proteomes" id="UP000053257"/>
    </source>
</evidence>
<dbReference type="InterPro" id="IPR036908">
    <property type="entry name" value="RlpA-like_sf"/>
</dbReference>
<feature type="compositionally biased region" description="Basic residues" evidence="2">
    <location>
        <begin position="92"/>
        <end position="114"/>
    </location>
</feature>
<dbReference type="Proteomes" id="UP000053257">
    <property type="component" value="Unassembled WGS sequence"/>
</dbReference>
<dbReference type="Gene3D" id="2.40.40.10">
    <property type="entry name" value="RlpA-like domain"/>
    <property type="match status" value="1"/>
</dbReference>
<feature type="region of interest" description="Disordered" evidence="2">
    <location>
        <begin position="71"/>
        <end position="123"/>
    </location>
</feature>
<reference evidence="4 5" key="1">
    <citation type="journal article" date="2014" name="PLoS Genet.">
        <title>Analysis of the Phlebiopsis gigantea genome, transcriptome and secretome provides insight into its pioneer colonization strategies of wood.</title>
        <authorList>
            <person name="Hori C."/>
            <person name="Ishida T."/>
            <person name="Igarashi K."/>
            <person name="Samejima M."/>
            <person name="Suzuki H."/>
            <person name="Master E."/>
            <person name="Ferreira P."/>
            <person name="Ruiz-Duenas F.J."/>
            <person name="Held B."/>
            <person name="Canessa P."/>
            <person name="Larrondo L.F."/>
            <person name="Schmoll M."/>
            <person name="Druzhinina I.S."/>
            <person name="Kubicek C.P."/>
            <person name="Gaskell J.A."/>
            <person name="Kersten P."/>
            <person name="St John F."/>
            <person name="Glasner J."/>
            <person name="Sabat G."/>
            <person name="Splinter BonDurant S."/>
            <person name="Syed K."/>
            <person name="Yadav J."/>
            <person name="Mgbeahuruike A.C."/>
            <person name="Kovalchuk A."/>
            <person name="Asiegbu F.O."/>
            <person name="Lackner G."/>
            <person name="Hoffmeister D."/>
            <person name="Rencoret J."/>
            <person name="Gutierrez A."/>
            <person name="Sun H."/>
            <person name="Lindquist E."/>
            <person name="Barry K."/>
            <person name="Riley R."/>
            <person name="Grigoriev I.V."/>
            <person name="Henrissat B."/>
            <person name="Kues U."/>
            <person name="Berka R.M."/>
            <person name="Martinez A.T."/>
            <person name="Covert S.F."/>
            <person name="Blanchette R.A."/>
            <person name="Cullen D."/>
        </authorList>
    </citation>
    <scope>NUCLEOTIDE SEQUENCE [LARGE SCALE GENOMIC DNA]</scope>
    <source>
        <strain evidence="4 5">11061_1 CR5-6</strain>
    </source>
</reference>
<dbReference type="STRING" id="745531.A0A0C3S7X4"/>
<dbReference type="CDD" id="cd22191">
    <property type="entry name" value="DPBB_RlpA_EXP_N-like"/>
    <property type="match status" value="1"/>
</dbReference>
<evidence type="ECO:0000256" key="2">
    <source>
        <dbReference type="SAM" id="MobiDB-lite"/>
    </source>
</evidence>
<dbReference type="EMBL" id="KN840438">
    <property type="protein sequence ID" value="KIP12681.1"/>
    <property type="molecule type" value="Genomic_DNA"/>
</dbReference>
<protein>
    <recommendedName>
        <fullName evidence="6">RlpA-like protein double-psi beta-barrel domain-containing protein</fullName>
    </recommendedName>
</protein>
<keyword evidence="1 3" id="KW-0732">Signal</keyword>
<keyword evidence="5" id="KW-1185">Reference proteome</keyword>
<proteinExistence type="predicted"/>
<dbReference type="PANTHER" id="PTHR31836">
    <property type="match status" value="1"/>
</dbReference>
<name>A0A0C3S7X4_PHLG1</name>
<dbReference type="InterPro" id="IPR051477">
    <property type="entry name" value="Expansin_CellWall"/>
</dbReference>
<accession>A0A0C3S7X4</accession>
<organism evidence="4 5">
    <name type="scientific">Phlebiopsis gigantea (strain 11061_1 CR5-6)</name>
    <name type="common">White-rot fungus</name>
    <name type="synonym">Peniophora gigantea</name>
    <dbReference type="NCBI Taxonomy" id="745531"/>
    <lineage>
        <taxon>Eukaryota</taxon>
        <taxon>Fungi</taxon>
        <taxon>Dikarya</taxon>
        <taxon>Basidiomycota</taxon>
        <taxon>Agaricomycotina</taxon>
        <taxon>Agaricomycetes</taxon>
        <taxon>Polyporales</taxon>
        <taxon>Phanerochaetaceae</taxon>
        <taxon>Phlebiopsis</taxon>
    </lineage>
</organism>
<evidence type="ECO:0000256" key="3">
    <source>
        <dbReference type="SAM" id="SignalP"/>
    </source>
</evidence>
<feature type="chain" id="PRO_5002169394" description="RlpA-like protein double-psi beta-barrel domain-containing protein" evidence="3">
    <location>
        <begin position="28"/>
        <end position="265"/>
    </location>
</feature>
<evidence type="ECO:0000313" key="4">
    <source>
        <dbReference type="EMBL" id="KIP12681.1"/>
    </source>
</evidence>
<feature type="signal peptide" evidence="3">
    <location>
        <begin position="1"/>
        <end position="27"/>
    </location>
</feature>
<gene>
    <name evidence="4" type="ORF">PHLGIDRAFT_113284</name>
</gene>
<dbReference type="PANTHER" id="PTHR31836:SF22">
    <property type="entry name" value="RLPA-LIKE PROTEIN DOUBLE-PSI BETA-BARREL DOMAIN-CONTAINING PROTEIN"/>
    <property type="match status" value="1"/>
</dbReference>
<sequence length="265" mass="29199">MFGFKLVSLAGLFLATSLSLAPSVVLASDLRAMYDSLESRYARAHSLGNSYQFDPRDGWQSVNITNLQYKYSRDDDDDDPDEEIHDTLEKRAGKKTTTKSKAKTTSKSKPKKNKTSNSQATSATSKVSKVTSSFKKVVDTLKGIGKPEPVTITWYTGHDLENPSCWSKSVWAPTDASFACALTLDGWLTKPQCFKFLELCNTSKKCVFVRVVDSCAGCAKGSKHVDLTQAAFKELADLDTGLLTVQMRQATDPDGWLENLWGPKS</sequence>
<dbReference type="HOGENOM" id="CLU_075893_0_0_1"/>
<feature type="compositionally biased region" description="Acidic residues" evidence="2">
    <location>
        <begin position="74"/>
        <end position="84"/>
    </location>
</feature>
<evidence type="ECO:0008006" key="6">
    <source>
        <dbReference type="Google" id="ProtNLM"/>
    </source>
</evidence>
<dbReference type="AlphaFoldDB" id="A0A0C3S7X4"/>